<dbReference type="AlphaFoldDB" id="A0AA36AUD6"/>
<evidence type="ECO:0000313" key="1">
    <source>
        <dbReference type="EMBL" id="CAI9721751.1"/>
    </source>
</evidence>
<keyword evidence="2" id="KW-1185">Reference proteome</keyword>
<organism evidence="1 2">
    <name type="scientific">Octopus vulgaris</name>
    <name type="common">Common octopus</name>
    <dbReference type="NCBI Taxonomy" id="6645"/>
    <lineage>
        <taxon>Eukaryota</taxon>
        <taxon>Metazoa</taxon>
        <taxon>Spiralia</taxon>
        <taxon>Lophotrochozoa</taxon>
        <taxon>Mollusca</taxon>
        <taxon>Cephalopoda</taxon>
        <taxon>Coleoidea</taxon>
        <taxon>Octopodiformes</taxon>
        <taxon>Octopoda</taxon>
        <taxon>Incirrata</taxon>
        <taxon>Octopodidae</taxon>
        <taxon>Octopus</taxon>
    </lineage>
</organism>
<dbReference type="EMBL" id="OX597817">
    <property type="protein sequence ID" value="CAI9721751.1"/>
    <property type="molecule type" value="Genomic_DNA"/>
</dbReference>
<sequence>MSIFLLWEKYFFTEVKIRGSDECDLLSLIACKEFDITNILQNFKILMHKELIKLAFDSYNESKNIAKLFQQKLRVISCDHFEESDINEDVIFK</sequence>
<reference evidence="1" key="1">
    <citation type="submission" date="2023-08" db="EMBL/GenBank/DDBJ databases">
        <authorList>
            <person name="Alioto T."/>
            <person name="Alioto T."/>
            <person name="Gomez Garrido J."/>
        </authorList>
    </citation>
    <scope>NUCLEOTIDE SEQUENCE</scope>
</reference>
<dbReference type="Proteomes" id="UP001162480">
    <property type="component" value="Chromosome 4"/>
</dbReference>
<name>A0AA36AUD6_OCTVU</name>
<accession>A0AA36AUD6</accession>
<gene>
    <name evidence="1" type="ORF">OCTVUL_1B008817</name>
</gene>
<evidence type="ECO:0000313" key="2">
    <source>
        <dbReference type="Proteomes" id="UP001162480"/>
    </source>
</evidence>
<protein>
    <submittedName>
        <fullName evidence="1">Uncharacterized protein</fullName>
    </submittedName>
</protein>
<proteinExistence type="predicted"/>